<keyword evidence="2" id="KW-0812">Transmembrane</keyword>
<reference evidence="3 4" key="1">
    <citation type="journal article" date="2008" name="PLoS Genet.">
        <title>Genomic islands in the pathogenic filamentous fungus Aspergillus fumigatus.</title>
        <authorList>
            <person name="Fedorova N.D."/>
            <person name="Khaldi N."/>
            <person name="Joardar V.S."/>
            <person name="Maiti R."/>
            <person name="Amedeo P."/>
            <person name="Anderson M.J."/>
            <person name="Crabtree J."/>
            <person name="Silva J.C."/>
            <person name="Badger J.H."/>
            <person name="Albarraq A."/>
            <person name="Angiuoli S."/>
            <person name="Bussey H."/>
            <person name="Bowyer P."/>
            <person name="Cotty P.J."/>
            <person name="Dyer P.S."/>
            <person name="Egan A."/>
            <person name="Galens K."/>
            <person name="Fraser-Liggett C.M."/>
            <person name="Haas B.J."/>
            <person name="Inman J.M."/>
            <person name="Kent R."/>
            <person name="Lemieux S."/>
            <person name="Malavazi I."/>
            <person name="Orvis J."/>
            <person name="Roemer T."/>
            <person name="Ronning C.M."/>
            <person name="Sundaram J.P."/>
            <person name="Sutton G."/>
            <person name="Turner G."/>
            <person name="Venter J.C."/>
            <person name="White O.R."/>
            <person name="Whitty B.R."/>
            <person name="Youngman P."/>
            <person name="Wolfe K.H."/>
            <person name="Goldman G.H."/>
            <person name="Wortman J.R."/>
            <person name="Jiang B."/>
            <person name="Denning D.W."/>
            <person name="Nierman W.C."/>
        </authorList>
    </citation>
    <scope>NUCLEOTIDE SEQUENCE [LARGE SCALE GENOMIC DNA]</scope>
    <source>
        <strain evidence="4">ATCC 1007 / CBS 513.65 / DSM 816 / NCTC 3887 / NRRL 1</strain>
    </source>
</reference>
<feature type="compositionally biased region" description="Polar residues" evidence="1">
    <location>
        <begin position="239"/>
        <end position="251"/>
    </location>
</feature>
<evidence type="ECO:0000313" key="4">
    <source>
        <dbReference type="Proteomes" id="UP000006701"/>
    </source>
</evidence>
<gene>
    <name evidence="3" type="ORF">ACLA_059330</name>
</gene>
<evidence type="ECO:0000313" key="3">
    <source>
        <dbReference type="EMBL" id="EAW15269.1"/>
    </source>
</evidence>
<keyword evidence="4" id="KW-1185">Reference proteome</keyword>
<evidence type="ECO:0000256" key="2">
    <source>
        <dbReference type="SAM" id="Phobius"/>
    </source>
</evidence>
<feature type="transmembrane region" description="Helical" evidence="2">
    <location>
        <begin position="85"/>
        <end position="106"/>
    </location>
</feature>
<keyword evidence="2" id="KW-0472">Membrane</keyword>
<feature type="transmembrane region" description="Helical" evidence="2">
    <location>
        <begin position="7"/>
        <end position="32"/>
    </location>
</feature>
<dbReference type="EMBL" id="DS026990">
    <property type="protein sequence ID" value="EAW15269.1"/>
    <property type="molecule type" value="Genomic_DNA"/>
</dbReference>
<dbReference type="OrthoDB" id="4460394at2759"/>
<dbReference type="AlphaFoldDB" id="A1C4C9"/>
<dbReference type="KEGG" id="act:ACLA_059330"/>
<dbReference type="HOGENOM" id="CLU_811276_0_0_1"/>
<sequence length="358" mass="39155">MSRIVLVCLVGSTTAFFILIDLIISIALYQLHDLTSDDLIPIKWTGIGLTALNLILVGLLSYRLFLESETRVTEWRLGKVRARALFSILIFINIGTVSGETIWSLSAHRPETSRSDPRFTLTIAHGVVWAIAAYCQGFLCALSFVLSNILDNHSHRVSKLSIDTSRTADAALSTINFISPSPSPQWKGSSFSRTSSLFDPLPSPQSEMSVHTSILRTTSPAPDYRSLREMEPLYFHPPSSRTGSLRSNPSIDTVVRRPTLSDGKTHANTTDPFSASRESLLDNNIHPLFRPSSPHLPPTPNQATSIIAPLGSASDYFGDRAGADPNVSPEIPQPRLPGYVLNATARNSLLRYESSTAG</sequence>
<dbReference type="GeneID" id="4708930"/>
<dbReference type="OMA" id="AYCQGFL"/>
<dbReference type="Proteomes" id="UP000006701">
    <property type="component" value="Unassembled WGS sequence"/>
</dbReference>
<feature type="transmembrane region" description="Helical" evidence="2">
    <location>
        <begin position="44"/>
        <end position="65"/>
    </location>
</feature>
<feature type="compositionally biased region" description="Polar residues" evidence="1">
    <location>
        <begin position="266"/>
        <end position="277"/>
    </location>
</feature>
<organism evidence="3 4">
    <name type="scientific">Aspergillus clavatus (strain ATCC 1007 / CBS 513.65 / DSM 816 / NCTC 3887 / NRRL 1 / QM 1276 / 107)</name>
    <dbReference type="NCBI Taxonomy" id="344612"/>
    <lineage>
        <taxon>Eukaryota</taxon>
        <taxon>Fungi</taxon>
        <taxon>Dikarya</taxon>
        <taxon>Ascomycota</taxon>
        <taxon>Pezizomycotina</taxon>
        <taxon>Eurotiomycetes</taxon>
        <taxon>Eurotiomycetidae</taxon>
        <taxon>Eurotiales</taxon>
        <taxon>Aspergillaceae</taxon>
        <taxon>Aspergillus</taxon>
        <taxon>Aspergillus subgen. Fumigati</taxon>
    </lineage>
</organism>
<evidence type="ECO:0000256" key="1">
    <source>
        <dbReference type="SAM" id="MobiDB-lite"/>
    </source>
</evidence>
<dbReference type="VEuPathDB" id="FungiDB:ACLA_059330"/>
<protein>
    <submittedName>
        <fullName evidence="3">Uncharacterized protein</fullName>
    </submittedName>
</protein>
<name>A1C4C9_ASPCL</name>
<feature type="transmembrane region" description="Helical" evidence="2">
    <location>
        <begin position="126"/>
        <end position="150"/>
    </location>
</feature>
<accession>A1C4C9</accession>
<feature type="region of interest" description="Disordered" evidence="1">
    <location>
        <begin position="235"/>
        <end position="306"/>
    </location>
</feature>
<proteinExistence type="predicted"/>
<keyword evidence="2" id="KW-1133">Transmembrane helix</keyword>
<dbReference type="RefSeq" id="XP_001276695.1">
    <property type="nucleotide sequence ID" value="XM_001276694.1"/>
</dbReference>